<dbReference type="SUPFAM" id="SSF53098">
    <property type="entry name" value="Ribonuclease H-like"/>
    <property type="match status" value="1"/>
</dbReference>
<evidence type="ECO:0000256" key="1">
    <source>
        <dbReference type="SAM" id="MobiDB-lite"/>
    </source>
</evidence>
<dbReference type="EMBL" id="JAUCMV010000003">
    <property type="protein sequence ID" value="KAK0408233.1"/>
    <property type="molecule type" value="Genomic_DNA"/>
</dbReference>
<organism evidence="3 4">
    <name type="scientific">Steinernema hermaphroditum</name>
    <dbReference type="NCBI Taxonomy" id="289476"/>
    <lineage>
        <taxon>Eukaryota</taxon>
        <taxon>Metazoa</taxon>
        <taxon>Ecdysozoa</taxon>
        <taxon>Nematoda</taxon>
        <taxon>Chromadorea</taxon>
        <taxon>Rhabditida</taxon>
        <taxon>Tylenchina</taxon>
        <taxon>Panagrolaimomorpha</taxon>
        <taxon>Strongyloidoidea</taxon>
        <taxon>Steinernematidae</taxon>
        <taxon>Steinernema</taxon>
    </lineage>
</organism>
<evidence type="ECO:0000313" key="4">
    <source>
        <dbReference type="Proteomes" id="UP001175271"/>
    </source>
</evidence>
<feature type="compositionally biased region" description="Basic and acidic residues" evidence="1">
    <location>
        <begin position="20"/>
        <end position="29"/>
    </location>
</feature>
<keyword evidence="4" id="KW-1185">Reference proteome</keyword>
<feature type="compositionally biased region" description="Basic and acidic residues" evidence="1">
    <location>
        <begin position="594"/>
        <end position="608"/>
    </location>
</feature>
<dbReference type="InterPro" id="IPR012337">
    <property type="entry name" value="RNaseH-like_sf"/>
</dbReference>
<comment type="caution">
    <text evidence="3">The sequence shown here is derived from an EMBL/GenBank/DDBJ whole genome shotgun (WGS) entry which is preliminary data.</text>
</comment>
<dbReference type="GO" id="GO:0006139">
    <property type="term" value="P:nucleobase-containing compound metabolic process"/>
    <property type="evidence" value="ECO:0007669"/>
    <property type="project" value="InterPro"/>
</dbReference>
<dbReference type="InterPro" id="IPR036397">
    <property type="entry name" value="RNaseH_sf"/>
</dbReference>
<dbReference type="PANTHER" id="PTHR47765">
    <property type="entry name" value="3'-5' EXONUCLEASE DOMAIN-CONTAINING PROTEIN"/>
    <property type="match status" value="1"/>
</dbReference>
<dbReference type="Pfam" id="PF01612">
    <property type="entry name" value="DNA_pol_A_exo1"/>
    <property type="match status" value="1"/>
</dbReference>
<feature type="region of interest" description="Disordered" evidence="1">
    <location>
        <begin position="20"/>
        <end position="52"/>
    </location>
</feature>
<evidence type="ECO:0000313" key="3">
    <source>
        <dbReference type="EMBL" id="KAK0408233.1"/>
    </source>
</evidence>
<proteinExistence type="predicted"/>
<sequence length="631" mass="72089">MTSAPNIEKFCKEMNTILKAKNEKEEEQKVVPSKKSKKKGGHSSKLPESPKKTTVKKRLLSLFSDAEDPPAVLLEILALSGKTLFELVLATFQEWFRRKGNSEKVQGLLNTSIKIQAYELCAEKTKSILKVDLVLKYFRPFAGIFKFDREILEPHFKTFLSSFNYIAAAAFICYGDRSLIESVKDPIKNLLFPIFIITKSNASILYLFTEMANASPGLSKEFCTFLDDLFLKSKCELTTMVKGYTFPKGVDPMKPFSNFRMSFKNLIKAFKFEKTDFPNYKIQEAVDEMMYRLYTCKKNYQQFEDHARYAMTQGHELQEAFILRLLKENRVAEASKWARYNDFHKLVNLKKMPFKMLQVESGYALKKPPQLAAKWMGEPYQLEGFTIRFVKTHTVKQINEMTSILDNLEDGTVVGCDTEGVPSYVLDKSIHELSLLQVAFGKEAYVIDILKPNNNIPEFQEAWRALLNTLFYKKNFTVIGCNLAGDIDSIAQNFPFFKDMKKRGVVDIFQHLKALQKAHPKSKIKQLKCTPGLAGIVNAVFPNEPPMDKTEQMSCFPQRPLRKKQLDYAAKDAFVCVRVYERMNELAADGGEQDGSRKEGEQAHKETADVASVISDQWSLVSDQNSMVSDQ</sequence>
<evidence type="ECO:0000259" key="2">
    <source>
        <dbReference type="Pfam" id="PF01612"/>
    </source>
</evidence>
<dbReference type="AlphaFoldDB" id="A0AA39HLS3"/>
<dbReference type="InterPro" id="IPR002562">
    <property type="entry name" value="3'-5'_exonuclease_dom"/>
</dbReference>
<accession>A0AA39HLS3</accession>
<dbReference type="GO" id="GO:0008408">
    <property type="term" value="F:3'-5' exonuclease activity"/>
    <property type="evidence" value="ECO:0007669"/>
    <property type="project" value="InterPro"/>
</dbReference>
<dbReference type="Gene3D" id="3.30.420.10">
    <property type="entry name" value="Ribonuclease H-like superfamily/Ribonuclease H"/>
    <property type="match status" value="1"/>
</dbReference>
<dbReference type="GO" id="GO:0003676">
    <property type="term" value="F:nucleic acid binding"/>
    <property type="evidence" value="ECO:0007669"/>
    <property type="project" value="InterPro"/>
</dbReference>
<dbReference type="PANTHER" id="PTHR47765:SF2">
    <property type="entry name" value="EXONUCLEASE MUT-7 HOMOLOG"/>
    <property type="match status" value="1"/>
</dbReference>
<protein>
    <recommendedName>
        <fullName evidence="2">3'-5' exonuclease domain-containing protein</fullName>
    </recommendedName>
</protein>
<name>A0AA39HLS3_9BILA</name>
<gene>
    <name evidence="3" type="ORF">QR680_003846</name>
</gene>
<feature type="compositionally biased region" description="Basic residues" evidence="1">
    <location>
        <begin position="32"/>
        <end position="42"/>
    </location>
</feature>
<dbReference type="Proteomes" id="UP001175271">
    <property type="component" value="Unassembled WGS sequence"/>
</dbReference>
<feature type="domain" description="3'-5' exonuclease" evidence="2">
    <location>
        <begin position="393"/>
        <end position="585"/>
    </location>
</feature>
<dbReference type="InterPro" id="IPR052408">
    <property type="entry name" value="Exonuclease_MUT-7-like"/>
</dbReference>
<reference evidence="3" key="1">
    <citation type="submission" date="2023-06" db="EMBL/GenBank/DDBJ databases">
        <title>Genomic analysis of the entomopathogenic nematode Steinernema hermaphroditum.</title>
        <authorList>
            <person name="Schwarz E.M."/>
            <person name="Heppert J.K."/>
            <person name="Baniya A."/>
            <person name="Schwartz H.T."/>
            <person name="Tan C.-H."/>
            <person name="Antoshechkin I."/>
            <person name="Sternberg P.W."/>
            <person name="Goodrich-Blair H."/>
            <person name="Dillman A.R."/>
        </authorList>
    </citation>
    <scope>NUCLEOTIDE SEQUENCE</scope>
    <source>
        <strain evidence="3">PS9179</strain>
        <tissue evidence="3">Whole animal</tissue>
    </source>
</reference>
<feature type="region of interest" description="Disordered" evidence="1">
    <location>
        <begin position="588"/>
        <end position="611"/>
    </location>
</feature>